<name>A0AAJ7PB32_9ACAR</name>
<evidence type="ECO:0000313" key="2">
    <source>
        <dbReference type="Proteomes" id="UP000694867"/>
    </source>
</evidence>
<sequence length="290" mass="32909">MDDAGETTASGSKATASAADSKLFTERVSDRKTLRTRFTKKINELEASLSHLATREEKAELVDREWDLIESVYEQIKKEDEIINPLLLTCSPAQFDDAMERVFKYEDEYYRLFHEIKRVRSKKEVASISGASAPPVQSVSSTASHNPMMKYFKVPKFSGDYKKFREWWQMFDAHVHKKAIDPVEKYSLLKQSLEGRAAAEIAHLEFTADQYQVAMDAIAAKFGSAKDAEKEHVQQLQRLVLTRDLHVHDKFISFVSALSQNVKALISLGKNYDSLSLMLTPNILSALPVQ</sequence>
<dbReference type="Proteomes" id="UP000694867">
    <property type="component" value="Unplaced"/>
</dbReference>
<dbReference type="RefSeq" id="XP_018497558.1">
    <property type="nucleotide sequence ID" value="XM_018642042.1"/>
</dbReference>
<dbReference type="KEGG" id="goe:108865226"/>
<dbReference type="InterPro" id="IPR005312">
    <property type="entry name" value="DUF1759"/>
</dbReference>
<dbReference type="AlphaFoldDB" id="A0AAJ7PB32"/>
<feature type="non-terminal residue" evidence="3">
    <location>
        <position position="290"/>
    </location>
</feature>
<reference evidence="3" key="1">
    <citation type="submission" date="2025-08" db="UniProtKB">
        <authorList>
            <consortium name="RefSeq"/>
        </authorList>
    </citation>
    <scope>IDENTIFICATION</scope>
</reference>
<protein>
    <submittedName>
        <fullName evidence="3">Uncharacterized protein LOC108865226</fullName>
    </submittedName>
</protein>
<evidence type="ECO:0000256" key="1">
    <source>
        <dbReference type="SAM" id="MobiDB-lite"/>
    </source>
</evidence>
<dbReference type="PANTHER" id="PTHR22954">
    <property type="entry name" value="RETROVIRAL PROTEASE-RELATED"/>
    <property type="match status" value="1"/>
</dbReference>
<accession>A0AAJ7PB32</accession>
<proteinExistence type="predicted"/>
<evidence type="ECO:0000313" key="3">
    <source>
        <dbReference type="RefSeq" id="XP_018497558.1"/>
    </source>
</evidence>
<dbReference type="PANTHER" id="PTHR22954:SF3">
    <property type="entry name" value="PROTEIN CBG08539"/>
    <property type="match status" value="1"/>
</dbReference>
<dbReference type="GeneID" id="108865226"/>
<feature type="region of interest" description="Disordered" evidence="1">
    <location>
        <begin position="1"/>
        <end position="21"/>
    </location>
</feature>
<keyword evidence="2" id="KW-1185">Reference proteome</keyword>
<dbReference type="Pfam" id="PF03564">
    <property type="entry name" value="DUF1759"/>
    <property type="match status" value="1"/>
</dbReference>
<organism evidence="2 3">
    <name type="scientific">Galendromus occidentalis</name>
    <name type="common">western predatory mite</name>
    <dbReference type="NCBI Taxonomy" id="34638"/>
    <lineage>
        <taxon>Eukaryota</taxon>
        <taxon>Metazoa</taxon>
        <taxon>Ecdysozoa</taxon>
        <taxon>Arthropoda</taxon>
        <taxon>Chelicerata</taxon>
        <taxon>Arachnida</taxon>
        <taxon>Acari</taxon>
        <taxon>Parasitiformes</taxon>
        <taxon>Mesostigmata</taxon>
        <taxon>Gamasina</taxon>
        <taxon>Phytoseioidea</taxon>
        <taxon>Phytoseiidae</taxon>
        <taxon>Typhlodrominae</taxon>
        <taxon>Galendromus</taxon>
    </lineage>
</organism>
<feature type="compositionally biased region" description="Low complexity" evidence="1">
    <location>
        <begin position="1"/>
        <end position="19"/>
    </location>
</feature>
<gene>
    <name evidence="3" type="primary">LOC108865226</name>
</gene>